<dbReference type="Pfam" id="PF12937">
    <property type="entry name" value="F-box-like"/>
    <property type="match status" value="1"/>
</dbReference>
<feature type="domain" description="F-box" evidence="1">
    <location>
        <begin position="1"/>
        <end position="46"/>
    </location>
</feature>
<organism evidence="2 3">
    <name type="scientific">Rhodocollybia butyracea</name>
    <dbReference type="NCBI Taxonomy" id="206335"/>
    <lineage>
        <taxon>Eukaryota</taxon>
        <taxon>Fungi</taxon>
        <taxon>Dikarya</taxon>
        <taxon>Basidiomycota</taxon>
        <taxon>Agaricomycotina</taxon>
        <taxon>Agaricomycetes</taxon>
        <taxon>Agaricomycetidae</taxon>
        <taxon>Agaricales</taxon>
        <taxon>Marasmiineae</taxon>
        <taxon>Omphalotaceae</taxon>
        <taxon>Rhodocollybia</taxon>
    </lineage>
</organism>
<dbReference type="AlphaFoldDB" id="A0A9P5PW82"/>
<dbReference type="EMBL" id="JADNRY010000040">
    <property type="protein sequence ID" value="KAF9070434.1"/>
    <property type="molecule type" value="Genomic_DNA"/>
</dbReference>
<dbReference type="OrthoDB" id="2861329at2759"/>
<evidence type="ECO:0000313" key="3">
    <source>
        <dbReference type="Proteomes" id="UP000772434"/>
    </source>
</evidence>
<accession>A0A9P5PW82</accession>
<dbReference type="PROSITE" id="PS50181">
    <property type="entry name" value="FBOX"/>
    <property type="match status" value="1"/>
</dbReference>
<name>A0A9P5PW82_9AGAR</name>
<dbReference type="CDD" id="cd09917">
    <property type="entry name" value="F-box_SF"/>
    <property type="match status" value="1"/>
</dbReference>
<sequence>MFNLLRLPPEVISHIIGCCSIHDLVTLCRVSKAIQVFSTRTLYRDLSFNKVSLLLKCCRALIKRELSANSVRSFRIELNDLGYPLFAFYRILENALRLSSKLQDLRIDNSEFGFQLILSACHFPCLFYFQTRLRMISSLTEFIYRHSSTITGLHLDGELLEHLSFLPEPVNLPLLTSFSGNPVFVHYIQQEQPKLCSVKFSALETLTLTDTEASNVVNHLREIAGESLECVSVIGSACSDPLPKYIAKYLNSLRNLGFVHLNTLVNEMEPYIFSAEDLCEDVKLLLPEFQQLERLILNHVPFGECHTGLSVPDSHKFVTDFHTLCPKLKVVLLPNKNGWHRCYLPESGPSNVWMPDSLEDIDIDDALWLFDMLFTEGKKDPSCIGKVIVSATKMYLEEVDHERRINDNPNVDNTE</sequence>
<evidence type="ECO:0000259" key="1">
    <source>
        <dbReference type="PROSITE" id="PS50181"/>
    </source>
</evidence>
<dbReference type="SUPFAM" id="SSF81383">
    <property type="entry name" value="F-box domain"/>
    <property type="match status" value="1"/>
</dbReference>
<proteinExistence type="predicted"/>
<dbReference type="InterPro" id="IPR001810">
    <property type="entry name" value="F-box_dom"/>
</dbReference>
<dbReference type="InterPro" id="IPR036047">
    <property type="entry name" value="F-box-like_dom_sf"/>
</dbReference>
<gene>
    <name evidence="2" type="ORF">BDP27DRAFT_1446939</name>
</gene>
<keyword evidence="3" id="KW-1185">Reference proteome</keyword>
<dbReference type="Proteomes" id="UP000772434">
    <property type="component" value="Unassembled WGS sequence"/>
</dbReference>
<protein>
    <recommendedName>
        <fullName evidence="1">F-box domain-containing protein</fullName>
    </recommendedName>
</protein>
<evidence type="ECO:0000313" key="2">
    <source>
        <dbReference type="EMBL" id="KAF9070434.1"/>
    </source>
</evidence>
<reference evidence="2" key="1">
    <citation type="submission" date="2020-11" db="EMBL/GenBank/DDBJ databases">
        <authorList>
            <consortium name="DOE Joint Genome Institute"/>
            <person name="Ahrendt S."/>
            <person name="Riley R."/>
            <person name="Andreopoulos W."/>
            <person name="Labutti K."/>
            <person name="Pangilinan J."/>
            <person name="Ruiz-Duenas F.J."/>
            <person name="Barrasa J.M."/>
            <person name="Sanchez-Garcia M."/>
            <person name="Camarero S."/>
            <person name="Miyauchi S."/>
            <person name="Serrano A."/>
            <person name="Linde D."/>
            <person name="Babiker R."/>
            <person name="Drula E."/>
            <person name="Ayuso-Fernandez I."/>
            <person name="Pacheco R."/>
            <person name="Padilla G."/>
            <person name="Ferreira P."/>
            <person name="Barriuso J."/>
            <person name="Kellner H."/>
            <person name="Castanera R."/>
            <person name="Alfaro M."/>
            <person name="Ramirez L."/>
            <person name="Pisabarro A.G."/>
            <person name="Kuo A."/>
            <person name="Tritt A."/>
            <person name="Lipzen A."/>
            <person name="He G."/>
            <person name="Yan M."/>
            <person name="Ng V."/>
            <person name="Cullen D."/>
            <person name="Martin F."/>
            <person name="Rosso M.-N."/>
            <person name="Henrissat B."/>
            <person name="Hibbett D."/>
            <person name="Martinez A.T."/>
            <person name="Grigoriev I.V."/>
        </authorList>
    </citation>
    <scope>NUCLEOTIDE SEQUENCE</scope>
    <source>
        <strain evidence="2">AH 40177</strain>
    </source>
</reference>
<comment type="caution">
    <text evidence="2">The sequence shown here is derived from an EMBL/GenBank/DDBJ whole genome shotgun (WGS) entry which is preliminary data.</text>
</comment>